<sequence>MDRINKRFKPNAGIALWIIVPLVLIAIGGIVTLGVFYLTLQQKKNEITVLKDKITKVEADIENMKRNVENAVPPTGFKHSGEPTNLRIGDVLNYKKDKRPRYLDGVNDKVKLFETLQEMVIEAVRRVNYTEEELRRVERLQQISRERTEAARTLQPKINEVKKIEIEKMQQLASKLNALINEENSNYNSRKGSFETEIQKVDELKGDDQKGEIKRHKDVMEKSARDIETVRRRIKDVKEREIIKHDRIFYVSHGSIVKPDILNRVAFIDIGSSKRVVPGMKFLVGREGARGIPTYKAEIIVKMVWPESSQVAITNLYNKDYPIVEGDLIYNPLFNTRHPLILGFIGTREKIPELRYDASEGMRRIKEIGSIVRDGPNVSDYVDIDTDYLIITDKAAEDDPAYLKVLELGLPMTTASWLYTFLGE</sequence>
<evidence type="ECO:0000256" key="2">
    <source>
        <dbReference type="SAM" id="Phobius"/>
    </source>
</evidence>
<reference evidence="4 5" key="1">
    <citation type="journal article" date="2016" name="Nat. Commun.">
        <title>Thousands of microbial genomes shed light on interconnected biogeochemical processes in an aquifer system.</title>
        <authorList>
            <person name="Anantharaman K."/>
            <person name="Brown C.T."/>
            <person name="Hug L.A."/>
            <person name="Sharon I."/>
            <person name="Castelle C.J."/>
            <person name="Probst A.J."/>
            <person name="Thomas B.C."/>
            <person name="Singh A."/>
            <person name="Wilkins M.J."/>
            <person name="Karaoz U."/>
            <person name="Brodie E.L."/>
            <person name="Williams K.H."/>
            <person name="Hubbard S.S."/>
            <person name="Banfield J.F."/>
        </authorList>
    </citation>
    <scope>NUCLEOTIDE SEQUENCE [LARGE SCALE GENOMIC DNA]</scope>
</reference>
<proteinExistence type="predicted"/>
<keyword evidence="2" id="KW-0472">Membrane</keyword>
<evidence type="ECO:0000313" key="4">
    <source>
        <dbReference type="EMBL" id="OGL46922.1"/>
    </source>
</evidence>
<dbReference type="Proteomes" id="UP000178797">
    <property type="component" value="Unassembled WGS sequence"/>
</dbReference>
<keyword evidence="2" id="KW-1133">Transmembrane helix</keyword>
<gene>
    <name evidence="4" type="ORF">A2W05_10465</name>
</gene>
<dbReference type="EMBL" id="MGDE01000067">
    <property type="protein sequence ID" value="OGL46922.1"/>
    <property type="molecule type" value="Genomic_DNA"/>
</dbReference>
<keyword evidence="2" id="KW-0812">Transmembrane</keyword>
<comment type="caution">
    <text evidence="4">The sequence shown here is derived from an EMBL/GenBank/DDBJ whole genome shotgun (WGS) entry which is preliminary data.</text>
</comment>
<name>A0A1F7RZE9_9BACT</name>
<evidence type="ECO:0000256" key="1">
    <source>
        <dbReference type="SAM" id="Coils"/>
    </source>
</evidence>
<dbReference type="PROSITE" id="PS50172">
    <property type="entry name" value="BRCT"/>
    <property type="match status" value="1"/>
</dbReference>
<protein>
    <recommendedName>
        <fullName evidence="3">BRCT domain-containing protein</fullName>
    </recommendedName>
</protein>
<accession>A0A1F7RZE9</accession>
<organism evidence="4 5">
    <name type="scientific">Candidatus Schekmanbacteria bacterium RBG_16_38_10</name>
    <dbReference type="NCBI Taxonomy" id="1817879"/>
    <lineage>
        <taxon>Bacteria</taxon>
        <taxon>Candidatus Schekmaniibacteriota</taxon>
    </lineage>
</organism>
<feature type="domain" description="BRCT" evidence="3">
    <location>
        <begin position="371"/>
        <end position="424"/>
    </location>
</feature>
<keyword evidence="1" id="KW-0175">Coiled coil</keyword>
<dbReference type="AlphaFoldDB" id="A0A1F7RZE9"/>
<dbReference type="InterPro" id="IPR001357">
    <property type="entry name" value="BRCT_dom"/>
</dbReference>
<evidence type="ECO:0000313" key="5">
    <source>
        <dbReference type="Proteomes" id="UP000178797"/>
    </source>
</evidence>
<evidence type="ECO:0000259" key="3">
    <source>
        <dbReference type="PROSITE" id="PS50172"/>
    </source>
</evidence>
<feature type="coiled-coil region" evidence="1">
    <location>
        <begin position="40"/>
        <end position="67"/>
    </location>
</feature>
<feature type="transmembrane region" description="Helical" evidence="2">
    <location>
        <begin position="12"/>
        <end position="38"/>
    </location>
</feature>